<feature type="region of interest" description="Disordered" evidence="1">
    <location>
        <begin position="1"/>
        <end position="213"/>
    </location>
</feature>
<accession>F0VJG3</accession>
<reference evidence="2" key="2">
    <citation type="submission" date="2011-03" db="EMBL/GenBank/DDBJ databases">
        <title>Comparative genomics and transcriptomics of Neospora caninum and Toxoplasma gondii.</title>
        <authorList>
            <person name="Reid A.J."/>
            <person name="Sohal A."/>
            <person name="Harris D."/>
            <person name="Quail M."/>
            <person name="Sanders M."/>
            <person name="Berriman M."/>
            <person name="Wastling J.M."/>
            <person name="Pain A."/>
        </authorList>
    </citation>
    <scope>NUCLEOTIDE SEQUENCE</scope>
    <source>
        <strain evidence="2">Liverpool</strain>
    </source>
</reference>
<name>F0VJG3_NEOCL</name>
<evidence type="ECO:0000313" key="4">
    <source>
        <dbReference type="Proteomes" id="UP000007494"/>
    </source>
</evidence>
<dbReference type="Proteomes" id="UP000007494">
    <property type="component" value="Chromosome VIII"/>
</dbReference>
<evidence type="ECO:0000313" key="2">
    <source>
        <dbReference type="EMBL" id="CBZ53874.1"/>
    </source>
</evidence>
<proteinExistence type="predicted"/>
<protein>
    <submittedName>
        <fullName evidence="2">Uncharacterized protein</fullName>
    </submittedName>
</protein>
<dbReference type="AlphaFoldDB" id="F0VJG3"/>
<evidence type="ECO:0000256" key="1">
    <source>
        <dbReference type="SAM" id="MobiDB-lite"/>
    </source>
</evidence>
<dbReference type="OMA" id="GFFCMGW"/>
<dbReference type="InParanoid" id="F0VJG3"/>
<dbReference type="eggNOG" id="ENOG502R0AC">
    <property type="taxonomic scope" value="Eukaryota"/>
</dbReference>
<sequence>MGGTGDQPSSREEAQAAASGPSNDGVRSESIPDRPRRSAATAAGAAISRLFAPAPPGSRRGRDGLFHITRRRAPRQASSTGGRSTVRLSREGSSARGTRTESRSGRKRRGSASARVGGSREGSGAGSETGKRSRTGTEATSTASRGLRGVESDPHGPAQESSPAAGVSSAPRPLQPVHSAEPPPERSEELSAAGLPRSSSRQAQPAGPGGRVSQLGAALTGIAKALRGLENPSAPAPGSTGSKPPGCWGFFCMGWGQPPAGFSLPMAQSPGCAGVPPAYTPVDVSGGASGSPDPMVLSAEFVPGTPAGTVAVLPPAVRAAVPAPSVSVAPVPGAPVPLSLVASVPAPSIPCATMASPAACAPSRARAVSSDRPYLSLGSATLLAGTHHAAGVDAGRWNSGRTRGAPSPSTSSTRHGQRVTCDWRDRNTLPAPKLVDEELLRIV</sequence>
<feature type="region of interest" description="Disordered" evidence="1">
    <location>
        <begin position="393"/>
        <end position="419"/>
    </location>
</feature>
<evidence type="ECO:0000313" key="3">
    <source>
        <dbReference type="EMBL" id="CEL67869.1"/>
    </source>
</evidence>
<reference evidence="4" key="3">
    <citation type="journal article" date="2012" name="PLoS Pathog.">
        <title>Comparative genomics of the apicomplexan parasites Toxoplasma gondii and Neospora caninum: Coccidia differing in host range and transmission strategy.</title>
        <authorList>
            <person name="Reid A.J."/>
            <person name="Vermont S.J."/>
            <person name="Cotton J.A."/>
            <person name="Harris D."/>
            <person name="Hill-Cawthorne G.A."/>
            <person name="Konen-Waisman S."/>
            <person name="Latham S.M."/>
            <person name="Mourier T."/>
            <person name="Norton R."/>
            <person name="Quail M.A."/>
            <person name="Sanders M."/>
            <person name="Shanmugam D."/>
            <person name="Sohal A."/>
            <person name="Wasmuth J.D."/>
            <person name="Brunk B."/>
            <person name="Grigg M.E."/>
            <person name="Howard J.C."/>
            <person name="Parkinson J."/>
            <person name="Roos D.S."/>
            <person name="Trees A.J."/>
            <person name="Berriman M."/>
            <person name="Pain A."/>
            <person name="Wastling J.M."/>
        </authorList>
    </citation>
    <scope>NUCLEOTIDE SEQUENCE [LARGE SCALE GENOMIC DNA]</scope>
    <source>
        <strain evidence="4">Liverpool</strain>
    </source>
</reference>
<dbReference type="RefSeq" id="XP_003883906.1">
    <property type="nucleotide sequence ID" value="XM_003883857.1"/>
</dbReference>
<dbReference type="EMBL" id="LN714483">
    <property type="protein sequence ID" value="CEL67869.1"/>
    <property type="molecule type" value="Genomic_DNA"/>
</dbReference>
<dbReference type="GeneID" id="13443521"/>
<gene>
    <name evidence="3" type="ORF">BN1204_036560</name>
    <name evidence="2" type="ORF">NCLIV_036560</name>
</gene>
<feature type="compositionally biased region" description="Basic and acidic residues" evidence="1">
    <location>
        <begin position="26"/>
        <end position="36"/>
    </location>
</feature>
<dbReference type="EMBL" id="FR823390">
    <property type="protein sequence ID" value="CBZ53874.1"/>
    <property type="molecule type" value="Genomic_DNA"/>
</dbReference>
<organism evidence="2 4">
    <name type="scientific">Neospora caninum (strain Liverpool)</name>
    <dbReference type="NCBI Taxonomy" id="572307"/>
    <lineage>
        <taxon>Eukaryota</taxon>
        <taxon>Sar</taxon>
        <taxon>Alveolata</taxon>
        <taxon>Apicomplexa</taxon>
        <taxon>Conoidasida</taxon>
        <taxon>Coccidia</taxon>
        <taxon>Eucoccidiorida</taxon>
        <taxon>Eimeriorina</taxon>
        <taxon>Sarcocystidae</taxon>
        <taxon>Neospora</taxon>
    </lineage>
</organism>
<reference evidence="3" key="4">
    <citation type="journal article" date="2015" name="PLoS ONE">
        <title>Comprehensive Evaluation of Toxoplasma gondii VEG and Neospora caninum LIV Genomes with Tachyzoite Stage Transcriptome and Proteome Defines Novel Transcript Features.</title>
        <authorList>
            <person name="Ramaprasad A."/>
            <person name="Mourier T."/>
            <person name="Naeem R."/>
            <person name="Malas T.B."/>
            <person name="Moussa E."/>
            <person name="Panigrahi A."/>
            <person name="Vermont S.J."/>
            <person name="Otto T.D."/>
            <person name="Wastling J."/>
            <person name="Pain A."/>
        </authorList>
    </citation>
    <scope>NUCLEOTIDE SEQUENCE</scope>
    <source>
        <strain evidence="3">Liverpool</strain>
    </source>
</reference>
<feature type="compositionally biased region" description="Polar residues" evidence="1">
    <location>
        <begin position="76"/>
        <end position="87"/>
    </location>
</feature>
<dbReference type="OrthoDB" id="10388847at2759"/>
<reference evidence="2" key="1">
    <citation type="submission" date="2011-02" db="EMBL/GenBank/DDBJ databases">
        <authorList>
            <person name="Aslett M."/>
        </authorList>
    </citation>
    <scope>NUCLEOTIDE SEQUENCE</scope>
    <source>
        <strain evidence="2">Liverpool</strain>
    </source>
</reference>
<keyword evidence="4" id="KW-1185">Reference proteome</keyword>
<dbReference type="VEuPathDB" id="ToxoDB:NCLIV_036560"/>